<comment type="caution">
    <text evidence="2">The sequence shown here is derived from an EMBL/GenBank/DDBJ whole genome shotgun (WGS) entry which is preliminary data.</text>
</comment>
<keyword evidence="3" id="KW-1185">Reference proteome</keyword>
<name>A0A4R7RP20_9BACT</name>
<dbReference type="EMBL" id="SOCA01000008">
    <property type="protein sequence ID" value="TDU66495.1"/>
    <property type="molecule type" value="Genomic_DNA"/>
</dbReference>
<feature type="transmembrane region" description="Helical" evidence="1">
    <location>
        <begin position="45"/>
        <end position="64"/>
    </location>
</feature>
<organism evidence="2 3">
    <name type="scientific">Prosthecobacter fusiformis</name>
    <dbReference type="NCBI Taxonomy" id="48464"/>
    <lineage>
        <taxon>Bacteria</taxon>
        <taxon>Pseudomonadati</taxon>
        <taxon>Verrucomicrobiota</taxon>
        <taxon>Verrucomicrobiia</taxon>
        <taxon>Verrucomicrobiales</taxon>
        <taxon>Verrucomicrobiaceae</taxon>
        <taxon>Prosthecobacter</taxon>
    </lineage>
</organism>
<dbReference type="AlphaFoldDB" id="A0A4R7RP20"/>
<keyword evidence="1" id="KW-1133">Transmembrane helix</keyword>
<gene>
    <name evidence="2" type="ORF">EI77_03590</name>
</gene>
<protein>
    <submittedName>
        <fullName evidence="2">Uncharacterized protein</fullName>
    </submittedName>
</protein>
<dbReference type="Proteomes" id="UP000295662">
    <property type="component" value="Unassembled WGS sequence"/>
</dbReference>
<accession>A0A4R7RP20</accession>
<dbReference type="OrthoDB" id="9795618at2"/>
<evidence type="ECO:0000256" key="1">
    <source>
        <dbReference type="SAM" id="Phobius"/>
    </source>
</evidence>
<sequence>MENTKKTTSLLESFKEAYPKLRKTLIYTLIVALTTSALIEDPKYKATVLSILGITLLFLLFDIYNTLTTRLEKIEECVAAPAPPHFDDFPAAYDHLYKAIEDALVERPSIKIQFLTVSGSYSWPFLEDAIRRLDKRFGPTKALDITFCLIQPDSFDTWKLFNWKDKSQVTIAHIEEFKHRAIYLPRIESGKLSISTILFDNIPHWHGVLINETILFMGRTEWEFPADEQDGAPNLLVGQIEYRKFHKSDRFGGDQRIDRFKNWVKRYEMRSKELEQLKAEQTETSSLQSGNS</sequence>
<evidence type="ECO:0000313" key="3">
    <source>
        <dbReference type="Proteomes" id="UP000295662"/>
    </source>
</evidence>
<dbReference type="RefSeq" id="WP_133796603.1">
    <property type="nucleotide sequence ID" value="NZ_SOCA01000008.1"/>
</dbReference>
<keyword evidence="1" id="KW-0472">Membrane</keyword>
<evidence type="ECO:0000313" key="2">
    <source>
        <dbReference type="EMBL" id="TDU66495.1"/>
    </source>
</evidence>
<proteinExistence type="predicted"/>
<keyword evidence="1" id="KW-0812">Transmembrane</keyword>
<reference evidence="2 3" key="1">
    <citation type="submission" date="2019-03" db="EMBL/GenBank/DDBJ databases">
        <title>Genomic Encyclopedia of Archaeal and Bacterial Type Strains, Phase II (KMG-II): from individual species to whole genera.</title>
        <authorList>
            <person name="Goeker M."/>
        </authorList>
    </citation>
    <scope>NUCLEOTIDE SEQUENCE [LARGE SCALE GENOMIC DNA]</scope>
    <source>
        <strain evidence="2 3">ATCC 25309</strain>
    </source>
</reference>